<evidence type="ECO:0000313" key="1">
    <source>
        <dbReference type="EMBL" id="KAI6082487.1"/>
    </source>
</evidence>
<protein>
    <submittedName>
        <fullName evidence="1">RNA polymerase Rpc34</fullName>
    </submittedName>
</protein>
<dbReference type="EMBL" id="MU394370">
    <property type="protein sequence ID" value="KAI6082487.1"/>
    <property type="molecule type" value="Genomic_DNA"/>
</dbReference>
<sequence length="375" mass="42135">MDDETSILKSQLYEACRDACATEPDKPFSQEDLQRLNVLPPKDIKRLMQLIQLLTKERLLAPVNFQHGLAWRLRSEADAAKYKQLATEDQMLVYEIIDLAGAEGSWQQDIKKRLNLQDNALRKALKELESKRFIHQFTTVENATKKMWIKTGLQPSARATGGPWFTDQYLDEAFIDVLQSVVMRLIKEKGSYRSTSERGAARSVSPVLPKKGVIKGGLSEAAIKSKKRSADAMSKDDGGAVPAPASKFRGTVRIPLPAGYTEYPTTEEITASLIESQVAKGQPLKTEHVQELINILVWENRIEEVKMGDRVGYRAVRITKQNPEYVKVDSEDFWEPRTNGLTTVPCGKCPVFELCEEGGPVWAGGCEYFDKWLGL</sequence>
<reference evidence="1 2" key="1">
    <citation type="journal article" date="2022" name="New Phytol.">
        <title>Ecological generalism drives hyperdiversity of secondary metabolite gene clusters in xylarialean endophytes.</title>
        <authorList>
            <person name="Franco M.E.E."/>
            <person name="Wisecaver J.H."/>
            <person name="Arnold A.E."/>
            <person name="Ju Y.M."/>
            <person name="Slot J.C."/>
            <person name="Ahrendt S."/>
            <person name="Moore L.P."/>
            <person name="Eastman K.E."/>
            <person name="Scott K."/>
            <person name="Konkel Z."/>
            <person name="Mondo S.J."/>
            <person name="Kuo A."/>
            <person name="Hayes R.D."/>
            <person name="Haridas S."/>
            <person name="Andreopoulos B."/>
            <person name="Riley R."/>
            <person name="LaButti K."/>
            <person name="Pangilinan J."/>
            <person name="Lipzen A."/>
            <person name="Amirebrahimi M."/>
            <person name="Yan J."/>
            <person name="Adam C."/>
            <person name="Keymanesh K."/>
            <person name="Ng V."/>
            <person name="Louie K."/>
            <person name="Northen T."/>
            <person name="Drula E."/>
            <person name="Henrissat B."/>
            <person name="Hsieh H.M."/>
            <person name="Youens-Clark K."/>
            <person name="Lutzoni F."/>
            <person name="Miadlikowska J."/>
            <person name="Eastwood D.C."/>
            <person name="Hamelin R.C."/>
            <person name="Grigoriev I.V."/>
            <person name="U'Ren J.M."/>
        </authorList>
    </citation>
    <scope>NUCLEOTIDE SEQUENCE [LARGE SCALE GENOMIC DNA]</scope>
    <source>
        <strain evidence="1 2">ER1909</strain>
    </source>
</reference>
<evidence type="ECO:0000313" key="2">
    <source>
        <dbReference type="Proteomes" id="UP001497680"/>
    </source>
</evidence>
<name>A0ACC0CPT2_9PEZI</name>
<proteinExistence type="predicted"/>
<comment type="caution">
    <text evidence="1">The sequence shown here is derived from an EMBL/GenBank/DDBJ whole genome shotgun (WGS) entry which is preliminary data.</text>
</comment>
<organism evidence="1 2">
    <name type="scientific">Hypoxylon rubiginosum</name>
    <dbReference type="NCBI Taxonomy" id="110542"/>
    <lineage>
        <taxon>Eukaryota</taxon>
        <taxon>Fungi</taxon>
        <taxon>Dikarya</taxon>
        <taxon>Ascomycota</taxon>
        <taxon>Pezizomycotina</taxon>
        <taxon>Sordariomycetes</taxon>
        <taxon>Xylariomycetidae</taxon>
        <taxon>Xylariales</taxon>
        <taxon>Hypoxylaceae</taxon>
        <taxon>Hypoxylon</taxon>
    </lineage>
</organism>
<gene>
    <name evidence="1" type="ORF">F4821DRAFT_247021</name>
</gene>
<accession>A0ACC0CPT2</accession>
<keyword evidence="2" id="KW-1185">Reference proteome</keyword>
<dbReference type="Proteomes" id="UP001497680">
    <property type="component" value="Unassembled WGS sequence"/>
</dbReference>